<sequence length="308" mass="33408">MAAGALPRDGAVEETPRSWPVGEWAQARGERPPGAIIIPAHNEAAVIVRTLRSLAPLCAKSDVEVFVVCNGCTDETAALAREVPGVHVVEIDEASKTAALNAGDSLASGWPRLYLDADIEVSPETVVALFEELERPGVVAARPRFVYDTHGAAGPVRAYYRARSRIPGQPSRLWGAGGYAVNRNGHRRFSSFPAVTADDSWIDMQFGEHEKSIVPAIPMRVRTPRDVQGLLAVLTRQRRGQLELGVPSTTSSRGRALLSSVRGPRTAIDLGWYVVLTTVARRRSRVAMRARSRTWERDASTRSAGGSQ</sequence>
<proteinExistence type="inferred from homology"/>
<evidence type="ECO:0000256" key="6">
    <source>
        <dbReference type="ARBA" id="ARBA00037281"/>
    </source>
</evidence>
<keyword evidence="2" id="KW-1003">Cell membrane</keyword>
<comment type="function">
    <text evidence="6">Catalyzes the glycosylation of 4,4'-diaponeurosporenoate, i.e. the esterification of glucose at the C1'' position with the carboxyl group of 4,4'-diaponeurosporenic acid, to form glycosyl-4,4'-diaponeurosporenoate. This is a step in the biosynthesis of staphyloxanthin, an orange pigment present in most staphylococci strains.</text>
</comment>
<evidence type="ECO:0000256" key="1">
    <source>
        <dbReference type="ARBA" id="ARBA00004236"/>
    </source>
</evidence>
<evidence type="ECO:0000256" key="7">
    <source>
        <dbReference type="ARBA" id="ARBA00037904"/>
    </source>
</evidence>
<feature type="domain" description="Glycosyltransferase 2-like" evidence="10">
    <location>
        <begin position="36"/>
        <end position="149"/>
    </location>
</feature>
<evidence type="ECO:0000256" key="5">
    <source>
        <dbReference type="ARBA" id="ARBA00023136"/>
    </source>
</evidence>
<comment type="similarity">
    <text evidence="8">Belongs to the glycosyltransferase 2 family. CrtQ subfamily.</text>
</comment>
<evidence type="ECO:0000313" key="12">
    <source>
        <dbReference type="Proteomes" id="UP000282460"/>
    </source>
</evidence>
<comment type="subcellular location">
    <subcellularLocation>
        <location evidence="1">Cell membrane</location>
    </subcellularLocation>
</comment>
<name>A0A3L7J7M9_9MICO</name>
<comment type="caution">
    <text evidence="11">The sequence shown here is derived from an EMBL/GenBank/DDBJ whole genome shotgun (WGS) entry which is preliminary data.</text>
</comment>
<keyword evidence="3" id="KW-0328">Glycosyltransferase</keyword>
<protein>
    <recommendedName>
        <fullName evidence="9">4,4'-diaponeurosporenoate glycosyltransferase</fullName>
    </recommendedName>
</protein>
<evidence type="ECO:0000313" key="11">
    <source>
        <dbReference type="EMBL" id="RLQ86550.1"/>
    </source>
</evidence>
<evidence type="ECO:0000256" key="8">
    <source>
        <dbReference type="ARBA" id="ARBA00038120"/>
    </source>
</evidence>
<gene>
    <name evidence="11" type="ORF">D9V28_05355</name>
</gene>
<dbReference type="PANTHER" id="PTHR43646">
    <property type="entry name" value="GLYCOSYLTRANSFERASE"/>
    <property type="match status" value="1"/>
</dbReference>
<comment type="pathway">
    <text evidence="7">Carotenoid biosynthesis; staphyloxanthin biosynthesis; staphyloxanthin from farnesyl diphosphate: step 4/5.</text>
</comment>
<dbReference type="InterPro" id="IPR029044">
    <property type="entry name" value="Nucleotide-diphossugar_trans"/>
</dbReference>
<dbReference type="Pfam" id="PF00535">
    <property type="entry name" value="Glycos_transf_2"/>
    <property type="match status" value="1"/>
</dbReference>
<evidence type="ECO:0000256" key="4">
    <source>
        <dbReference type="ARBA" id="ARBA00022679"/>
    </source>
</evidence>
<evidence type="ECO:0000256" key="2">
    <source>
        <dbReference type="ARBA" id="ARBA00022475"/>
    </source>
</evidence>
<dbReference type="InterPro" id="IPR001173">
    <property type="entry name" value="Glyco_trans_2-like"/>
</dbReference>
<dbReference type="Proteomes" id="UP000282460">
    <property type="component" value="Unassembled WGS sequence"/>
</dbReference>
<evidence type="ECO:0000256" key="9">
    <source>
        <dbReference type="ARBA" id="ARBA00040345"/>
    </source>
</evidence>
<keyword evidence="5" id="KW-0472">Membrane</keyword>
<dbReference type="SUPFAM" id="SSF53448">
    <property type="entry name" value="Nucleotide-diphospho-sugar transferases"/>
    <property type="match status" value="1"/>
</dbReference>
<dbReference type="GO" id="GO:0016757">
    <property type="term" value="F:glycosyltransferase activity"/>
    <property type="evidence" value="ECO:0007669"/>
    <property type="project" value="UniProtKB-KW"/>
</dbReference>
<dbReference type="GO" id="GO:0005886">
    <property type="term" value="C:plasma membrane"/>
    <property type="evidence" value="ECO:0007669"/>
    <property type="project" value="UniProtKB-SubCell"/>
</dbReference>
<keyword evidence="4 11" id="KW-0808">Transferase</keyword>
<dbReference type="OrthoDB" id="9771846at2"/>
<accession>A0A3L7J7M9</accession>
<dbReference type="AlphaFoldDB" id="A0A3L7J7M9"/>
<evidence type="ECO:0000259" key="10">
    <source>
        <dbReference type="Pfam" id="PF00535"/>
    </source>
</evidence>
<organism evidence="11 12">
    <name type="scientific">Mycetocola zhadangensis</name>
    <dbReference type="NCBI Taxonomy" id="1164595"/>
    <lineage>
        <taxon>Bacteria</taxon>
        <taxon>Bacillati</taxon>
        <taxon>Actinomycetota</taxon>
        <taxon>Actinomycetes</taxon>
        <taxon>Micrococcales</taxon>
        <taxon>Microbacteriaceae</taxon>
        <taxon>Mycetocola</taxon>
    </lineage>
</organism>
<dbReference type="PANTHER" id="PTHR43646:SF2">
    <property type="entry name" value="GLYCOSYLTRANSFERASE 2-LIKE DOMAIN-CONTAINING PROTEIN"/>
    <property type="match status" value="1"/>
</dbReference>
<reference evidence="11 12" key="1">
    <citation type="submission" date="2018-10" db="EMBL/GenBank/DDBJ databases">
        <authorList>
            <person name="Li J."/>
        </authorList>
    </citation>
    <scope>NUCLEOTIDE SEQUENCE [LARGE SCALE GENOMIC DNA]</scope>
    <source>
        <strain evidence="11 12">ZD1-4</strain>
    </source>
</reference>
<dbReference type="EMBL" id="RCWJ01000001">
    <property type="protein sequence ID" value="RLQ86550.1"/>
    <property type="molecule type" value="Genomic_DNA"/>
</dbReference>
<dbReference type="Gene3D" id="3.90.550.10">
    <property type="entry name" value="Spore Coat Polysaccharide Biosynthesis Protein SpsA, Chain A"/>
    <property type="match status" value="1"/>
</dbReference>
<keyword evidence="12" id="KW-1185">Reference proteome</keyword>
<evidence type="ECO:0000256" key="3">
    <source>
        <dbReference type="ARBA" id="ARBA00022676"/>
    </source>
</evidence>